<dbReference type="OrthoDB" id="1926201at2"/>
<gene>
    <name evidence="2" type="ORF">FRD01_08425</name>
</gene>
<dbReference type="InterPro" id="IPR043129">
    <property type="entry name" value="ATPase_NBD"/>
</dbReference>
<name>A0A5B8XUB5_9DELT</name>
<evidence type="ECO:0000256" key="1">
    <source>
        <dbReference type="SAM" id="Phobius"/>
    </source>
</evidence>
<dbReference type="KEGG" id="bbae:FRD01_08425"/>
<proteinExistence type="predicted"/>
<dbReference type="SUPFAM" id="SSF53067">
    <property type="entry name" value="Actin-like ATPase domain"/>
    <property type="match status" value="2"/>
</dbReference>
<dbReference type="Gene3D" id="3.30.420.40">
    <property type="match status" value="1"/>
</dbReference>
<organism evidence="2 3">
    <name type="scientific">Microvenator marinus</name>
    <dbReference type="NCBI Taxonomy" id="2600177"/>
    <lineage>
        <taxon>Bacteria</taxon>
        <taxon>Deltaproteobacteria</taxon>
        <taxon>Bradymonadales</taxon>
        <taxon>Microvenatoraceae</taxon>
        <taxon>Microvenator</taxon>
    </lineage>
</organism>
<feature type="transmembrane region" description="Helical" evidence="1">
    <location>
        <begin position="374"/>
        <end position="394"/>
    </location>
</feature>
<reference evidence="2 3" key="1">
    <citation type="submission" date="2019-08" db="EMBL/GenBank/DDBJ databases">
        <authorList>
            <person name="Liang Q."/>
        </authorList>
    </citation>
    <scope>NUCLEOTIDE SEQUENCE [LARGE SCALE GENOMIC DNA]</scope>
    <source>
        <strain evidence="2 3">V1718</strain>
    </source>
</reference>
<evidence type="ECO:0000313" key="2">
    <source>
        <dbReference type="EMBL" id="QED27266.1"/>
    </source>
</evidence>
<sequence>MAKRIIAIDIGAWSVKARVMDVKDNLEIYRDEIRLASFGSTVSPEEADTQTEAPDGAEAVEEAAEVEIDLSPLAQAFEAMAIHIQPSKDDAWVVTMAGTQAMLLFVGVPFGEKPKVASVLPNILVDLLPFPIAEVISDFFVETIGETHQAVVGITRRSQLSAFLEDLKSGGVDPAKVVPPELAMAVGAKQFVGTTDVVAVLDIGHQHTRVVVLQERRLLHANTILIGGQRITAEIAKAFRASTEEAENAKHQYAQVVQGPQENPQVEIISRAVTDALRPMVRDLRRSLQALYAKSGAEVQTVFITGGTAKIRGLDAWLTRELGVEARKLPLPSNPVSLPLYGASLALNDKEKLLNLRQGAFAFKGSSPYLRKQAAIFGFAAVIFAILIAANLFLQKASQEARRDAMKATLEAQTKKVFGEALSSQSDIQSRIEGGAASGQAFIPKMSAFELLYQVTNSVSPEIEMNLTRLEVDIDRKIIQLMGETSDAQAVDQIVSDLERLECLQNIKKDKLRVKNDGKADFELQIASECS</sequence>
<keyword evidence="1" id="KW-0472">Membrane</keyword>
<keyword evidence="1" id="KW-0812">Transmembrane</keyword>
<dbReference type="Pfam" id="PF11104">
    <property type="entry name" value="PilM_2"/>
    <property type="match status" value="1"/>
</dbReference>
<dbReference type="AlphaFoldDB" id="A0A5B8XUB5"/>
<evidence type="ECO:0000313" key="3">
    <source>
        <dbReference type="Proteomes" id="UP000321595"/>
    </source>
</evidence>
<dbReference type="EMBL" id="CP042467">
    <property type="protein sequence ID" value="QED27266.1"/>
    <property type="molecule type" value="Genomic_DNA"/>
</dbReference>
<dbReference type="PANTHER" id="PTHR32432">
    <property type="entry name" value="CELL DIVISION PROTEIN FTSA-RELATED"/>
    <property type="match status" value="1"/>
</dbReference>
<dbReference type="RefSeq" id="WP_146958951.1">
    <property type="nucleotide sequence ID" value="NZ_CP042467.1"/>
</dbReference>
<dbReference type="Gene3D" id="3.30.420.380">
    <property type="match status" value="1"/>
</dbReference>
<protein>
    <recommendedName>
        <fullName evidence="4">Type IV pilus assembly protein PilM</fullName>
    </recommendedName>
</protein>
<dbReference type="Proteomes" id="UP000321595">
    <property type="component" value="Chromosome"/>
</dbReference>
<keyword evidence="1" id="KW-1133">Transmembrane helix</keyword>
<dbReference type="CDD" id="cd24049">
    <property type="entry name" value="ASKHA_NBD_PilM"/>
    <property type="match status" value="1"/>
</dbReference>
<dbReference type="PANTHER" id="PTHR32432:SF3">
    <property type="entry name" value="ETHANOLAMINE UTILIZATION PROTEIN EUTJ"/>
    <property type="match status" value="1"/>
</dbReference>
<dbReference type="InterPro" id="IPR005883">
    <property type="entry name" value="PilM"/>
</dbReference>
<dbReference type="InterPro" id="IPR050696">
    <property type="entry name" value="FtsA/MreB"/>
</dbReference>
<keyword evidence="3" id="KW-1185">Reference proteome</keyword>
<accession>A0A5B8XUB5</accession>
<evidence type="ECO:0008006" key="4">
    <source>
        <dbReference type="Google" id="ProtNLM"/>
    </source>
</evidence>